<comment type="similarity">
    <text evidence="3">Belongs to the UbiA prenyltransferase family.</text>
</comment>
<feature type="transmembrane region" description="Helical" evidence="8">
    <location>
        <begin position="178"/>
        <end position="199"/>
    </location>
</feature>
<dbReference type="Gene3D" id="1.10.357.140">
    <property type="entry name" value="UbiA prenyltransferase"/>
    <property type="match status" value="1"/>
</dbReference>
<evidence type="ECO:0000256" key="5">
    <source>
        <dbReference type="ARBA" id="ARBA00022692"/>
    </source>
</evidence>
<dbReference type="STRING" id="694429.Pyrfu_1543"/>
<dbReference type="InParanoid" id="G0EHP7"/>
<evidence type="ECO:0000256" key="2">
    <source>
        <dbReference type="ARBA" id="ARBA00004651"/>
    </source>
</evidence>
<dbReference type="HOGENOM" id="CLU_034879_5_1_2"/>
<dbReference type="EMBL" id="CP002838">
    <property type="protein sequence ID" value="AEM39400.1"/>
    <property type="molecule type" value="Genomic_DNA"/>
</dbReference>
<dbReference type="InterPro" id="IPR044878">
    <property type="entry name" value="UbiA_sf"/>
</dbReference>
<evidence type="ECO:0000313" key="10">
    <source>
        <dbReference type="Proteomes" id="UP000001037"/>
    </source>
</evidence>
<dbReference type="PANTHER" id="PTHR11048:SF28">
    <property type="entry name" value="4-HYDROXYBENZOATE POLYPRENYLTRANSFERASE, MITOCHONDRIAL"/>
    <property type="match status" value="1"/>
</dbReference>
<dbReference type="OrthoDB" id="56630at2157"/>
<protein>
    <submittedName>
        <fullName evidence="9">4-hydroxybenzoate polyprenyltransferase</fullName>
    </submittedName>
</protein>
<dbReference type="NCBIfam" id="TIGR01475">
    <property type="entry name" value="ubiA_other"/>
    <property type="match status" value="1"/>
</dbReference>
<dbReference type="FunFam" id="1.10.357.140:FF:000008">
    <property type="entry name" value="4-hydroxybenzoate octaprenyltransferase"/>
    <property type="match status" value="1"/>
</dbReference>
<keyword evidence="10" id="KW-1185">Reference proteome</keyword>
<dbReference type="InterPro" id="IPR000537">
    <property type="entry name" value="UbiA_prenyltransferase"/>
</dbReference>
<dbReference type="KEGG" id="pfm:Pyrfu_1543"/>
<accession>G0EHP7</accession>
<feature type="transmembrane region" description="Helical" evidence="8">
    <location>
        <begin position="279"/>
        <end position="296"/>
    </location>
</feature>
<feature type="transmembrane region" description="Helical" evidence="8">
    <location>
        <begin position="47"/>
        <end position="66"/>
    </location>
</feature>
<keyword evidence="6 8" id="KW-1133">Transmembrane helix</keyword>
<evidence type="ECO:0000256" key="8">
    <source>
        <dbReference type="SAM" id="Phobius"/>
    </source>
</evidence>
<dbReference type="Pfam" id="PF01040">
    <property type="entry name" value="UbiA"/>
    <property type="match status" value="1"/>
</dbReference>
<keyword evidence="7 8" id="KW-0472">Membrane</keyword>
<proteinExistence type="inferred from homology"/>
<reference evidence="9 10" key="1">
    <citation type="journal article" date="2011" name="Stand. Genomic Sci.">
        <title>Complete genome sequence of the hyperthermophilic chemolithoautotroph Pyrolobus fumarii type strain (1A).</title>
        <authorList>
            <person name="Anderson I."/>
            <person name="Goker M."/>
            <person name="Nolan M."/>
            <person name="Lucas S."/>
            <person name="Hammon N."/>
            <person name="Deshpande S."/>
            <person name="Cheng J.F."/>
            <person name="Tapia R."/>
            <person name="Han C."/>
            <person name="Goodwin L."/>
            <person name="Pitluck S."/>
            <person name="Huntemann M."/>
            <person name="Liolios K."/>
            <person name="Ivanova N."/>
            <person name="Pagani I."/>
            <person name="Mavromatis K."/>
            <person name="Ovchinikova G."/>
            <person name="Pati A."/>
            <person name="Chen A."/>
            <person name="Palaniappan K."/>
            <person name="Land M."/>
            <person name="Hauser L."/>
            <person name="Brambilla E.M."/>
            <person name="Huber H."/>
            <person name="Yasawong M."/>
            <person name="Rohde M."/>
            <person name="Spring S."/>
            <person name="Abt B."/>
            <person name="Sikorski J."/>
            <person name="Wirth R."/>
            <person name="Detter J.C."/>
            <person name="Woyke T."/>
            <person name="Bristow J."/>
            <person name="Eisen J.A."/>
            <person name="Markowitz V."/>
            <person name="Hugenholtz P."/>
            <person name="Kyrpides N.C."/>
            <person name="Klenk H.P."/>
            <person name="Lapidus A."/>
        </authorList>
    </citation>
    <scope>NUCLEOTIDE SEQUENCE [LARGE SCALE GENOMIC DNA]</scope>
    <source>
        <strain evidence="10">DSM 11204 / 1A</strain>
    </source>
</reference>
<dbReference type="GO" id="GO:0005886">
    <property type="term" value="C:plasma membrane"/>
    <property type="evidence" value="ECO:0007669"/>
    <property type="project" value="UniProtKB-SubCell"/>
</dbReference>
<evidence type="ECO:0000256" key="4">
    <source>
        <dbReference type="ARBA" id="ARBA00022679"/>
    </source>
</evidence>
<evidence type="ECO:0000256" key="1">
    <source>
        <dbReference type="ARBA" id="ARBA00001946"/>
    </source>
</evidence>
<dbReference type="eggNOG" id="arCOG00477">
    <property type="taxonomic scope" value="Archaea"/>
</dbReference>
<feature type="transmembrane region" description="Helical" evidence="8">
    <location>
        <begin position="245"/>
        <end position="267"/>
    </location>
</feature>
<dbReference type="RefSeq" id="WP_014027077.1">
    <property type="nucleotide sequence ID" value="NC_015931.1"/>
</dbReference>
<dbReference type="AlphaFoldDB" id="G0EHP7"/>
<evidence type="ECO:0000256" key="7">
    <source>
        <dbReference type="ARBA" id="ARBA00023136"/>
    </source>
</evidence>
<dbReference type="GO" id="GO:0016765">
    <property type="term" value="F:transferase activity, transferring alkyl or aryl (other than methyl) groups"/>
    <property type="evidence" value="ECO:0007669"/>
    <property type="project" value="InterPro"/>
</dbReference>
<evidence type="ECO:0000256" key="6">
    <source>
        <dbReference type="ARBA" id="ARBA00022989"/>
    </source>
</evidence>
<sequence>MRVWDPGRITRLSKLSVYARLVRVEHTLFSLPFATIGLLVARATNPVIYALSYLALFGLRAAAMSFNNVADADIDALNPRTSKRPVVTGIVSTREALAITLLAIMLYFAAAYSICIPALLYATPLLLLALSYPYAKRVHPLPHLHLGLVLGMSVFGGWVAGMCSTSCTGANLSLSNAPWLIVFGVALWVAGFDVIYSTMDYEFDKRIGLGSIPALLGPERALKIAVMLECLAASLWTLGALLYSGIFAAITSLAAGTVAVGASLLALKSTDNIPKAFNMNLAVGFIALPGFVLDMVA</sequence>
<dbReference type="Gene3D" id="1.20.120.1780">
    <property type="entry name" value="UbiA prenyltransferase"/>
    <property type="match status" value="1"/>
</dbReference>
<keyword evidence="5 8" id="KW-0812">Transmembrane</keyword>
<dbReference type="GeneID" id="11138730"/>
<comment type="cofactor">
    <cofactor evidence="1">
        <name>Mg(2+)</name>
        <dbReference type="ChEBI" id="CHEBI:18420"/>
    </cofactor>
</comment>
<keyword evidence="4 9" id="KW-0808">Transferase</keyword>
<gene>
    <name evidence="9" type="ordered locus">Pyrfu_1543</name>
</gene>
<feature type="transmembrane region" description="Helical" evidence="8">
    <location>
        <begin position="21"/>
        <end position="41"/>
    </location>
</feature>
<feature type="transmembrane region" description="Helical" evidence="8">
    <location>
        <begin position="147"/>
        <end position="172"/>
    </location>
</feature>
<evidence type="ECO:0000256" key="3">
    <source>
        <dbReference type="ARBA" id="ARBA00005985"/>
    </source>
</evidence>
<dbReference type="InterPro" id="IPR039653">
    <property type="entry name" value="Prenyltransferase"/>
</dbReference>
<dbReference type="InterPro" id="IPR006371">
    <property type="entry name" value="Polyprenyltransferase_UbiA-li"/>
</dbReference>
<dbReference type="CDD" id="cd13959">
    <property type="entry name" value="PT_UbiA_COQ2"/>
    <property type="match status" value="1"/>
</dbReference>
<evidence type="ECO:0000313" key="9">
    <source>
        <dbReference type="EMBL" id="AEM39400.1"/>
    </source>
</evidence>
<organism evidence="9 10">
    <name type="scientific">Pyrolobus fumarii (strain DSM 11204 / 1A)</name>
    <dbReference type="NCBI Taxonomy" id="694429"/>
    <lineage>
        <taxon>Archaea</taxon>
        <taxon>Thermoproteota</taxon>
        <taxon>Thermoprotei</taxon>
        <taxon>Desulfurococcales</taxon>
        <taxon>Pyrodictiaceae</taxon>
        <taxon>Pyrolobus</taxon>
    </lineage>
</organism>
<dbReference type="PANTHER" id="PTHR11048">
    <property type="entry name" value="PRENYLTRANSFERASES"/>
    <property type="match status" value="1"/>
</dbReference>
<dbReference type="Proteomes" id="UP000001037">
    <property type="component" value="Chromosome"/>
</dbReference>
<name>G0EHP7_PYRF1</name>
<dbReference type="FunCoup" id="G0EHP7">
    <property type="interactions" value="119"/>
</dbReference>
<comment type="subcellular location">
    <subcellularLocation>
        <location evidence="2">Cell membrane</location>
        <topology evidence="2">Multi-pass membrane protein</topology>
    </subcellularLocation>
</comment>
<feature type="transmembrane region" description="Helical" evidence="8">
    <location>
        <begin position="86"/>
        <end position="110"/>
    </location>
</feature>